<accession>A0ABQ5S2K1</accession>
<evidence type="ECO:0000256" key="4">
    <source>
        <dbReference type="ARBA" id="ARBA00022502"/>
    </source>
</evidence>
<proteinExistence type="inferred from homology"/>
<dbReference type="PANTHER" id="PTHR12982">
    <property type="entry name" value="PHOSPHATIDYLINOSITOL GLYCAN, CLASS C"/>
    <property type="match status" value="1"/>
</dbReference>
<evidence type="ECO:0000256" key="6">
    <source>
        <dbReference type="ARBA" id="ARBA00022989"/>
    </source>
</evidence>
<comment type="pathway">
    <text evidence="2">Glycolipid biosynthesis; glycosylphosphatidylinositol-anchor biosynthesis.</text>
</comment>
<name>A0ABQ5S2K1_9CHLO</name>
<evidence type="ECO:0000256" key="3">
    <source>
        <dbReference type="ARBA" id="ARBA00008321"/>
    </source>
</evidence>
<protein>
    <recommendedName>
        <fullName evidence="11">Transmembrane protein</fullName>
    </recommendedName>
</protein>
<reference evidence="9 10" key="1">
    <citation type="journal article" date="2023" name="IScience">
        <title>Expanded male sex-determining region conserved during the evolution of homothallism in the green alga Volvox.</title>
        <authorList>
            <person name="Yamamoto K."/>
            <person name="Matsuzaki R."/>
            <person name="Mahakham W."/>
            <person name="Heman W."/>
            <person name="Sekimoto H."/>
            <person name="Kawachi M."/>
            <person name="Minakuchi Y."/>
            <person name="Toyoda A."/>
            <person name="Nozaki H."/>
        </authorList>
    </citation>
    <scope>NUCLEOTIDE SEQUENCE [LARGE SCALE GENOMIC DNA]</scope>
    <source>
        <strain evidence="9 10">NIES-4468</strain>
    </source>
</reference>
<keyword evidence="6 8" id="KW-1133">Transmembrane helix</keyword>
<dbReference type="Proteomes" id="UP001165090">
    <property type="component" value="Unassembled WGS sequence"/>
</dbReference>
<dbReference type="Pfam" id="PF06432">
    <property type="entry name" value="GPI2"/>
    <property type="match status" value="1"/>
</dbReference>
<evidence type="ECO:0000256" key="5">
    <source>
        <dbReference type="ARBA" id="ARBA00022692"/>
    </source>
</evidence>
<evidence type="ECO:0000256" key="7">
    <source>
        <dbReference type="ARBA" id="ARBA00023136"/>
    </source>
</evidence>
<comment type="similarity">
    <text evidence="3">Belongs to the PIGC family.</text>
</comment>
<gene>
    <name evidence="9" type="ORF">VaNZ11_006701</name>
</gene>
<keyword evidence="10" id="KW-1185">Reference proteome</keyword>
<keyword evidence="4" id="KW-0337">GPI-anchor biosynthesis</keyword>
<sequence length="182" mass="19748">MLSLSPSFSVPLRFSSAVPTFSVQCRSQNVSPPSSCCLFPVTHAHTHTYTHRRTRAHAGAHVNNKKTTQFAQVLLSLELFLLSPYVRRHVYRCSLLTHVGLTAVMVAAAAALLFSASPAAAASYGIAVVAVTFMVPGALVRAHKFKAHISGPWDEAAPHIPRELVRLSAVHPLKPRPAQQQQ</sequence>
<dbReference type="EMBL" id="BSDZ01000016">
    <property type="protein sequence ID" value="GLI63664.1"/>
    <property type="molecule type" value="Genomic_DNA"/>
</dbReference>
<keyword evidence="7 8" id="KW-0472">Membrane</keyword>
<keyword evidence="5 8" id="KW-0812">Transmembrane</keyword>
<evidence type="ECO:0000313" key="9">
    <source>
        <dbReference type="EMBL" id="GLI63664.1"/>
    </source>
</evidence>
<evidence type="ECO:0000313" key="10">
    <source>
        <dbReference type="Proteomes" id="UP001165090"/>
    </source>
</evidence>
<evidence type="ECO:0000256" key="2">
    <source>
        <dbReference type="ARBA" id="ARBA00004687"/>
    </source>
</evidence>
<dbReference type="InterPro" id="IPR009450">
    <property type="entry name" value="Plno_GlcNAc_GPI2"/>
</dbReference>
<dbReference type="PANTHER" id="PTHR12982:SF0">
    <property type="entry name" value="PHOSPHATIDYLINOSITOL N-ACETYLGLUCOSAMINYLTRANSFERASE SUBUNIT C"/>
    <property type="match status" value="1"/>
</dbReference>
<evidence type="ECO:0000256" key="1">
    <source>
        <dbReference type="ARBA" id="ARBA00004141"/>
    </source>
</evidence>
<comment type="subcellular location">
    <subcellularLocation>
        <location evidence="1">Membrane</location>
        <topology evidence="1">Multi-pass membrane protein</topology>
    </subcellularLocation>
</comment>
<comment type="caution">
    <text evidence="9">The sequence shown here is derived from an EMBL/GenBank/DDBJ whole genome shotgun (WGS) entry which is preliminary data.</text>
</comment>
<feature type="transmembrane region" description="Helical" evidence="8">
    <location>
        <begin position="121"/>
        <end position="140"/>
    </location>
</feature>
<feature type="transmembrane region" description="Helical" evidence="8">
    <location>
        <begin position="95"/>
        <end position="115"/>
    </location>
</feature>
<organism evidence="9 10">
    <name type="scientific">Volvox africanus</name>
    <dbReference type="NCBI Taxonomy" id="51714"/>
    <lineage>
        <taxon>Eukaryota</taxon>
        <taxon>Viridiplantae</taxon>
        <taxon>Chlorophyta</taxon>
        <taxon>core chlorophytes</taxon>
        <taxon>Chlorophyceae</taxon>
        <taxon>CS clade</taxon>
        <taxon>Chlamydomonadales</taxon>
        <taxon>Volvocaceae</taxon>
        <taxon>Volvox</taxon>
    </lineage>
</organism>
<evidence type="ECO:0008006" key="11">
    <source>
        <dbReference type="Google" id="ProtNLM"/>
    </source>
</evidence>
<evidence type="ECO:0000256" key="8">
    <source>
        <dbReference type="SAM" id="Phobius"/>
    </source>
</evidence>